<dbReference type="PROSITE" id="PS51007">
    <property type="entry name" value="CYTC"/>
    <property type="match status" value="1"/>
</dbReference>
<gene>
    <name evidence="9" type="ORF">GGQ66_001647</name>
</gene>
<feature type="domain" description="Cytochrome c" evidence="8">
    <location>
        <begin position="22"/>
        <end position="125"/>
    </location>
</feature>
<evidence type="ECO:0000256" key="5">
    <source>
        <dbReference type="ARBA" id="ARBA00023004"/>
    </source>
</evidence>
<keyword evidence="10" id="KW-1185">Reference proteome</keyword>
<evidence type="ECO:0000256" key="3">
    <source>
        <dbReference type="ARBA" id="ARBA00022723"/>
    </source>
</evidence>
<dbReference type="EMBL" id="JACIDU010000005">
    <property type="protein sequence ID" value="MBB4103092.1"/>
    <property type="molecule type" value="Genomic_DNA"/>
</dbReference>
<keyword evidence="2 6" id="KW-0349">Heme</keyword>
<dbReference type="InterPro" id="IPR009056">
    <property type="entry name" value="Cyt_c-like_dom"/>
</dbReference>
<evidence type="ECO:0000256" key="1">
    <source>
        <dbReference type="ARBA" id="ARBA00022448"/>
    </source>
</evidence>
<sequence>MRIPLIALAVTTAFSMPALADGDAVEGAAVFKKQCSACHTATEDKNKVGPSLHNLIGRNVATVDGFKYSPGMIEFGAAGKVWDEALLGQYLPKPKDLVKGTRMAFAGLKSPEEIADLIAYLKNPAP</sequence>
<reference evidence="9 10" key="1">
    <citation type="submission" date="2020-08" db="EMBL/GenBank/DDBJ databases">
        <title>Genomic Encyclopedia of Type Strains, Phase IV (KMG-IV): sequencing the most valuable type-strain genomes for metagenomic binning, comparative biology and taxonomic classification.</title>
        <authorList>
            <person name="Goeker M."/>
        </authorList>
    </citation>
    <scope>NUCLEOTIDE SEQUENCE [LARGE SCALE GENOMIC DNA]</scope>
    <source>
        <strain evidence="9 10">DSM 26385</strain>
    </source>
</reference>
<feature type="signal peptide" evidence="7">
    <location>
        <begin position="1"/>
        <end position="20"/>
    </location>
</feature>
<organism evidence="9 10">
    <name type="scientific">Allorhizobium borbori</name>
    <dbReference type="NCBI Taxonomy" id="485907"/>
    <lineage>
        <taxon>Bacteria</taxon>
        <taxon>Pseudomonadati</taxon>
        <taxon>Pseudomonadota</taxon>
        <taxon>Alphaproteobacteria</taxon>
        <taxon>Hyphomicrobiales</taxon>
        <taxon>Rhizobiaceae</taxon>
        <taxon>Rhizobium/Agrobacterium group</taxon>
        <taxon>Allorhizobium</taxon>
    </lineage>
</organism>
<dbReference type="RefSeq" id="WP_183791281.1">
    <property type="nucleotide sequence ID" value="NZ_JACIDU010000005.1"/>
</dbReference>
<dbReference type="AlphaFoldDB" id="A0A7W6K0Z2"/>
<dbReference type="Gene3D" id="1.10.760.10">
    <property type="entry name" value="Cytochrome c-like domain"/>
    <property type="match status" value="1"/>
</dbReference>
<evidence type="ECO:0000256" key="2">
    <source>
        <dbReference type="ARBA" id="ARBA00022617"/>
    </source>
</evidence>
<name>A0A7W6K0Z2_9HYPH</name>
<evidence type="ECO:0000256" key="4">
    <source>
        <dbReference type="ARBA" id="ARBA00022982"/>
    </source>
</evidence>
<keyword evidence="7" id="KW-0732">Signal</keyword>
<evidence type="ECO:0000259" key="8">
    <source>
        <dbReference type="PROSITE" id="PS51007"/>
    </source>
</evidence>
<evidence type="ECO:0000313" key="9">
    <source>
        <dbReference type="EMBL" id="MBB4103092.1"/>
    </source>
</evidence>
<dbReference type="InterPro" id="IPR002327">
    <property type="entry name" value="Cyt_c_1A/1B"/>
</dbReference>
<dbReference type="GO" id="GO:0046872">
    <property type="term" value="F:metal ion binding"/>
    <property type="evidence" value="ECO:0007669"/>
    <property type="project" value="UniProtKB-KW"/>
</dbReference>
<dbReference type="PRINTS" id="PR00604">
    <property type="entry name" value="CYTCHRMECIAB"/>
</dbReference>
<feature type="chain" id="PRO_5031473626" evidence="7">
    <location>
        <begin position="21"/>
        <end position="126"/>
    </location>
</feature>
<dbReference type="Pfam" id="PF00034">
    <property type="entry name" value="Cytochrom_C"/>
    <property type="match status" value="1"/>
</dbReference>
<keyword evidence="4" id="KW-0249">Electron transport</keyword>
<proteinExistence type="predicted"/>
<evidence type="ECO:0000256" key="6">
    <source>
        <dbReference type="PROSITE-ProRule" id="PRU00433"/>
    </source>
</evidence>
<accession>A0A7W6K0Z2</accession>
<protein>
    <submittedName>
        <fullName evidence="9">Cytochrome c</fullName>
    </submittedName>
</protein>
<evidence type="ECO:0000313" key="10">
    <source>
        <dbReference type="Proteomes" id="UP000584824"/>
    </source>
</evidence>
<dbReference type="GO" id="GO:0020037">
    <property type="term" value="F:heme binding"/>
    <property type="evidence" value="ECO:0007669"/>
    <property type="project" value="InterPro"/>
</dbReference>
<dbReference type="GO" id="GO:0009055">
    <property type="term" value="F:electron transfer activity"/>
    <property type="evidence" value="ECO:0007669"/>
    <property type="project" value="InterPro"/>
</dbReference>
<keyword evidence="3 6" id="KW-0479">Metal-binding</keyword>
<keyword evidence="1" id="KW-0813">Transport</keyword>
<dbReference type="InterPro" id="IPR036909">
    <property type="entry name" value="Cyt_c-like_dom_sf"/>
</dbReference>
<keyword evidence="5 6" id="KW-0408">Iron</keyword>
<dbReference type="Proteomes" id="UP000584824">
    <property type="component" value="Unassembled WGS sequence"/>
</dbReference>
<dbReference type="SUPFAM" id="SSF46626">
    <property type="entry name" value="Cytochrome c"/>
    <property type="match status" value="1"/>
</dbReference>
<evidence type="ECO:0000256" key="7">
    <source>
        <dbReference type="SAM" id="SignalP"/>
    </source>
</evidence>
<dbReference type="PANTHER" id="PTHR11961">
    <property type="entry name" value="CYTOCHROME C"/>
    <property type="match status" value="1"/>
</dbReference>
<comment type="caution">
    <text evidence="9">The sequence shown here is derived from an EMBL/GenBank/DDBJ whole genome shotgun (WGS) entry which is preliminary data.</text>
</comment>